<gene>
    <name evidence="3" type="ORF">RR48_04929</name>
</gene>
<feature type="domain" description="MBD" evidence="2">
    <location>
        <begin position="13"/>
        <end position="75"/>
    </location>
</feature>
<protein>
    <submittedName>
        <fullName evidence="3">Methyl-CpG-binding domain protein 6</fullName>
    </submittedName>
</protein>
<evidence type="ECO:0000313" key="4">
    <source>
        <dbReference type="Proteomes" id="UP000053240"/>
    </source>
</evidence>
<dbReference type="GO" id="GO:0010369">
    <property type="term" value="C:chromocenter"/>
    <property type="evidence" value="ECO:0007669"/>
    <property type="project" value="TreeGrafter"/>
</dbReference>
<accession>A0A0N1IBV0</accession>
<proteinExistence type="predicted"/>
<dbReference type="GO" id="GO:0005634">
    <property type="term" value="C:nucleus"/>
    <property type="evidence" value="ECO:0007669"/>
    <property type="project" value="TreeGrafter"/>
</dbReference>
<name>A0A0N1IBV0_PAPMA</name>
<dbReference type="InParanoid" id="A0A0N1IBV0"/>
<keyword evidence="4" id="KW-1185">Reference proteome</keyword>
<feature type="compositionally biased region" description="Pro residues" evidence="1">
    <location>
        <begin position="102"/>
        <end position="111"/>
    </location>
</feature>
<dbReference type="STRING" id="76193.A0A0N1IBV0"/>
<dbReference type="GO" id="GO:0003677">
    <property type="term" value="F:DNA binding"/>
    <property type="evidence" value="ECO:0007669"/>
    <property type="project" value="InterPro"/>
</dbReference>
<sequence>MKAMLSPLNSIKGPEQERPAFVCDCPSGTVLSALSQLREYLQTAGTCKCGLPCPLRPETAFSFDPKVVSKQYQPASGAELTKLCNHKRKLLATLQTRAHSPATPPPHPPQPHHNMEQKKGLLH</sequence>
<dbReference type="SMART" id="SM00391">
    <property type="entry name" value="MBD"/>
    <property type="match status" value="1"/>
</dbReference>
<evidence type="ECO:0000256" key="1">
    <source>
        <dbReference type="SAM" id="MobiDB-lite"/>
    </source>
</evidence>
<reference evidence="3 4" key="1">
    <citation type="journal article" date="2015" name="Nat. Commun.">
        <title>Outbred genome sequencing and CRISPR/Cas9 gene editing in butterflies.</title>
        <authorList>
            <person name="Li X."/>
            <person name="Fan D."/>
            <person name="Zhang W."/>
            <person name="Liu G."/>
            <person name="Zhang L."/>
            <person name="Zhao L."/>
            <person name="Fang X."/>
            <person name="Chen L."/>
            <person name="Dong Y."/>
            <person name="Chen Y."/>
            <person name="Ding Y."/>
            <person name="Zhao R."/>
            <person name="Feng M."/>
            <person name="Zhu Y."/>
            <person name="Feng Y."/>
            <person name="Jiang X."/>
            <person name="Zhu D."/>
            <person name="Xiang H."/>
            <person name="Feng X."/>
            <person name="Li S."/>
            <person name="Wang J."/>
            <person name="Zhang G."/>
            <person name="Kronforst M.R."/>
            <person name="Wang W."/>
        </authorList>
    </citation>
    <scope>NUCLEOTIDE SEQUENCE [LARGE SCALE GENOMIC DNA]</scope>
    <source>
        <strain evidence="3">Ya'a_city_454_Pm</strain>
        <tissue evidence="3">Whole body</tissue>
    </source>
</reference>
<organism evidence="3 4">
    <name type="scientific">Papilio machaon</name>
    <name type="common">Old World swallowtail butterfly</name>
    <dbReference type="NCBI Taxonomy" id="76193"/>
    <lineage>
        <taxon>Eukaryota</taxon>
        <taxon>Metazoa</taxon>
        <taxon>Ecdysozoa</taxon>
        <taxon>Arthropoda</taxon>
        <taxon>Hexapoda</taxon>
        <taxon>Insecta</taxon>
        <taxon>Pterygota</taxon>
        <taxon>Neoptera</taxon>
        <taxon>Endopterygota</taxon>
        <taxon>Lepidoptera</taxon>
        <taxon>Glossata</taxon>
        <taxon>Ditrysia</taxon>
        <taxon>Papilionoidea</taxon>
        <taxon>Papilionidae</taxon>
        <taxon>Papilioninae</taxon>
        <taxon>Papilio</taxon>
    </lineage>
</organism>
<dbReference type="PANTHER" id="PTHR16112">
    <property type="entry name" value="METHYL-CPG BINDING PROTEIN, DROSOPHILA"/>
    <property type="match status" value="1"/>
</dbReference>
<dbReference type="GO" id="GO:0003682">
    <property type="term" value="F:chromatin binding"/>
    <property type="evidence" value="ECO:0007669"/>
    <property type="project" value="TreeGrafter"/>
</dbReference>
<dbReference type="PANTHER" id="PTHR16112:SF16">
    <property type="entry name" value="SIX-BANDED, ISOFORM H"/>
    <property type="match status" value="1"/>
</dbReference>
<evidence type="ECO:0000259" key="2">
    <source>
        <dbReference type="SMART" id="SM00391"/>
    </source>
</evidence>
<feature type="compositionally biased region" description="Basic and acidic residues" evidence="1">
    <location>
        <begin position="113"/>
        <end position="123"/>
    </location>
</feature>
<dbReference type="AlphaFoldDB" id="A0A0N1IBV0"/>
<dbReference type="InterPro" id="IPR001739">
    <property type="entry name" value="Methyl_CpG_DNA-bd"/>
</dbReference>
<dbReference type="Proteomes" id="UP000053240">
    <property type="component" value="Unassembled WGS sequence"/>
</dbReference>
<feature type="region of interest" description="Disordered" evidence="1">
    <location>
        <begin position="93"/>
        <end position="123"/>
    </location>
</feature>
<dbReference type="EMBL" id="KQ461133">
    <property type="protein sequence ID" value="KPJ08862.1"/>
    <property type="molecule type" value="Genomic_DNA"/>
</dbReference>
<evidence type="ECO:0000313" key="3">
    <source>
        <dbReference type="EMBL" id="KPJ08862.1"/>
    </source>
</evidence>